<proteinExistence type="predicted"/>
<sequence length="121" mass="13742">MSTEELSRHLGSNYGVIERDPEGNILRVVIADKDAILDNKPLPTPAKTDFVRGLEELAKQTSAPTLLMSEFDKSYIEALYKKYGTQYKLMARDIKLNYNQLTTSQLQKKCEKYQKCFGASS</sequence>
<evidence type="ECO:0000313" key="1">
    <source>
        <dbReference type="EMBL" id="KAJ9064834.1"/>
    </source>
</evidence>
<dbReference type="Proteomes" id="UP001165960">
    <property type="component" value="Unassembled WGS sequence"/>
</dbReference>
<dbReference type="EMBL" id="QTSX02004412">
    <property type="protein sequence ID" value="KAJ9064834.1"/>
    <property type="molecule type" value="Genomic_DNA"/>
</dbReference>
<accession>A0ACC2SQZ8</accession>
<name>A0ACC2SQZ8_9FUNG</name>
<comment type="caution">
    <text evidence="1">The sequence shown here is derived from an EMBL/GenBank/DDBJ whole genome shotgun (WGS) entry which is preliminary data.</text>
</comment>
<reference evidence="1" key="1">
    <citation type="submission" date="2022-04" db="EMBL/GenBank/DDBJ databases">
        <title>Genome of the entomopathogenic fungus Entomophthora muscae.</title>
        <authorList>
            <person name="Elya C."/>
            <person name="Lovett B.R."/>
            <person name="Lee E."/>
            <person name="Macias A.M."/>
            <person name="Hajek A.E."/>
            <person name="De Bivort B.L."/>
            <person name="Kasson M.T."/>
            <person name="De Fine Licht H.H."/>
            <person name="Stajich J.E."/>
        </authorList>
    </citation>
    <scope>NUCLEOTIDE SEQUENCE</scope>
    <source>
        <strain evidence="1">Berkeley</strain>
    </source>
</reference>
<organism evidence="1 2">
    <name type="scientific">Entomophthora muscae</name>
    <dbReference type="NCBI Taxonomy" id="34485"/>
    <lineage>
        <taxon>Eukaryota</taxon>
        <taxon>Fungi</taxon>
        <taxon>Fungi incertae sedis</taxon>
        <taxon>Zoopagomycota</taxon>
        <taxon>Entomophthoromycotina</taxon>
        <taxon>Entomophthoromycetes</taxon>
        <taxon>Entomophthorales</taxon>
        <taxon>Entomophthoraceae</taxon>
        <taxon>Entomophthora</taxon>
    </lineage>
</organism>
<protein>
    <submittedName>
        <fullName evidence="1">Nucleolar protein 16</fullName>
    </submittedName>
</protein>
<gene>
    <name evidence="1" type="primary">NOP16_2</name>
    <name evidence="1" type="ORF">DSO57_1026234</name>
</gene>
<evidence type="ECO:0000313" key="2">
    <source>
        <dbReference type="Proteomes" id="UP001165960"/>
    </source>
</evidence>
<keyword evidence="2" id="KW-1185">Reference proteome</keyword>